<proteinExistence type="predicted"/>
<evidence type="ECO:0000313" key="3">
    <source>
        <dbReference type="EMBL" id="GIG97241.1"/>
    </source>
</evidence>
<dbReference type="InterPro" id="IPR032466">
    <property type="entry name" value="Metal_Hydrolase"/>
</dbReference>
<dbReference type="PANTHER" id="PTHR21240:SF28">
    <property type="entry name" value="ISO-OROTATE DECARBOXYLASE (EUROFUNG)"/>
    <property type="match status" value="1"/>
</dbReference>
<keyword evidence="4" id="KW-1185">Reference proteome</keyword>
<dbReference type="SUPFAM" id="SSF51556">
    <property type="entry name" value="Metallo-dependent hydrolases"/>
    <property type="match status" value="1"/>
</dbReference>
<keyword evidence="1" id="KW-0456">Lyase</keyword>
<sequence length="278" mass="30145">MSLAADLETAVFDRVPQRAVSIVDAHAHVGPYSEFFIPQCEPADLVRVMDRCGVDRAVLSSHLAIQLDARSGNEATAAAVAAHPDQLAGYLVVNPWQNPAEELARWGDDPRFVGVKLHPDLHAYPLTGSRYAPVWEFAERSGCLVLTHTWTGSPFDDPKHLGMVADRHPEVVLLAGHAGALPEGFDQAIEVAAAHPRVLLEICGSYHSGATITRMVRALGASKVVFGSDFPFIDLRYSLGRLIFADLDTEDRIAVLGGNASRLFAWRGRPPADDRPTG</sequence>
<name>A0ABQ4ERI0_9ACTN</name>
<dbReference type="InterPro" id="IPR006680">
    <property type="entry name" value="Amidohydro-rel"/>
</dbReference>
<gene>
    <name evidence="3" type="ORF">Pma05_38140</name>
</gene>
<dbReference type="CDD" id="cd01292">
    <property type="entry name" value="metallo-dependent_hydrolases"/>
    <property type="match status" value="1"/>
</dbReference>
<dbReference type="Proteomes" id="UP000621500">
    <property type="component" value="Unassembled WGS sequence"/>
</dbReference>
<dbReference type="Gene3D" id="3.20.20.140">
    <property type="entry name" value="Metal-dependent hydrolases"/>
    <property type="match status" value="1"/>
</dbReference>
<reference evidence="3 4" key="1">
    <citation type="submission" date="2021-01" db="EMBL/GenBank/DDBJ databases">
        <title>Whole genome shotgun sequence of Plantactinospora mayteni NBRC 109088.</title>
        <authorList>
            <person name="Komaki H."/>
            <person name="Tamura T."/>
        </authorList>
    </citation>
    <scope>NUCLEOTIDE SEQUENCE [LARGE SCALE GENOMIC DNA]</scope>
    <source>
        <strain evidence="3 4">NBRC 109088</strain>
    </source>
</reference>
<dbReference type="EMBL" id="BONX01000024">
    <property type="protein sequence ID" value="GIG97241.1"/>
    <property type="molecule type" value="Genomic_DNA"/>
</dbReference>
<accession>A0ABQ4ERI0</accession>
<feature type="domain" description="Amidohydrolase-related" evidence="2">
    <location>
        <begin position="23"/>
        <end position="264"/>
    </location>
</feature>
<evidence type="ECO:0000259" key="2">
    <source>
        <dbReference type="Pfam" id="PF04909"/>
    </source>
</evidence>
<dbReference type="InterPro" id="IPR032465">
    <property type="entry name" value="ACMSD"/>
</dbReference>
<dbReference type="Pfam" id="PF04909">
    <property type="entry name" value="Amidohydro_2"/>
    <property type="match status" value="1"/>
</dbReference>
<evidence type="ECO:0000313" key="4">
    <source>
        <dbReference type="Proteomes" id="UP000621500"/>
    </source>
</evidence>
<dbReference type="PANTHER" id="PTHR21240">
    <property type="entry name" value="2-AMINO-3-CARBOXYLMUCONATE-6-SEMIALDEHYDE DECARBOXYLASE"/>
    <property type="match status" value="1"/>
</dbReference>
<evidence type="ECO:0000256" key="1">
    <source>
        <dbReference type="ARBA" id="ARBA00023239"/>
    </source>
</evidence>
<protein>
    <submittedName>
        <fullName evidence="3">Amidohydrolase</fullName>
    </submittedName>
</protein>
<organism evidence="3 4">
    <name type="scientific">Plantactinospora mayteni</name>
    <dbReference type="NCBI Taxonomy" id="566021"/>
    <lineage>
        <taxon>Bacteria</taxon>
        <taxon>Bacillati</taxon>
        <taxon>Actinomycetota</taxon>
        <taxon>Actinomycetes</taxon>
        <taxon>Micromonosporales</taxon>
        <taxon>Micromonosporaceae</taxon>
        <taxon>Plantactinospora</taxon>
    </lineage>
</organism>
<comment type="caution">
    <text evidence="3">The sequence shown here is derived from an EMBL/GenBank/DDBJ whole genome shotgun (WGS) entry which is preliminary data.</text>
</comment>
<dbReference type="RefSeq" id="WP_203858760.1">
    <property type="nucleotide sequence ID" value="NZ_BAAAZQ010000036.1"/>
</dbReference>